<keyword evidence="2" id="KW-0805">Transcription regulation</keyword>
<evidence type="ECO:0000256" key="4">
    <source>
        <dbReference type="ARBA" id="ARBA00023163"/>
    </source>
</evidence>
<dbReference type="PRINTS" id="PR00039">
    <property type="entry name" value="HTHLYSR"/>
</dbReference>
<evidence type="ECO:0000313" key="7">
    <source>
        <dbReference type="Proteomes" id="UP001172778"/>
    </source>
</evidence>
<dbReference type="PANTHER" id="PTHR30537">
    <property type="entry name" value="HTH-TYPE TRANSCRIPTIONAL REGULATOR"/>
    <property type="match status" value="1"/>
</dbReference>
<sequence length="306" mass="34262">METIASHIDWAMAYLCVAEAGGFTRAAEQLGCSKAHVSKQVAQLESALGVQLLYRTTRRLTVTEAGQIYLGYCQQLRETLEAAGRAVTNVRQEVSGLLRITAPTTFGEVFLADFLLAFKQRYPAIKVDVDLSLNFRDLEADGFDLGIRSSPGQSDRLIAKPVGVRRDWLVASPALIAQVGAPTRPEQLATLPCIVNGHFRDAERWLFFLADASTSVEVCSWLKINDYQLIQKLCLQGAGFACLPRYRVEPDVQAGRLQRVMPDYDLPYFPIYLVYPYRQPQPAKVRALIDFASEWFAGQERVQVRL</sequence>
<evidence type="ECO:0000256" key="3">
    <source>
        <dbReference type="ARBA" id="ARBA00023125"/>
    </source>
</evidence>
<gene>
    <name evidence="6" type="ORF">PZA18_07965</name>
</gene>
<dbReference type="EMBL" id="JARRAF010000007">
    <property type="protein sequence ID" value="MDK2123979.1"/>
    <property type="molecule type" value="Genomic_DNA"/>
</dbReference>
<evidence type="ECO:0000256" key="2">
    <source>
        <dbReference type="ARBA" id="ARBA00023015"/>
    </source>
</evidence>
<dbReference type="Pfam" id="PF00126">
    <property type="entry name" value="HTH_1"/>
    <property type="match status" value="1"/>
</dbReference>
<dbReference type="InterPro" id="IPR058163">
    <property type="entry name" value="LysR-type_TF_proteobact-type"/>
</dbReference>
<dbReference type="SUPFAM" id="SSF46785">
    <property type="entry name" value="Winged helix' DNA-binding domain"/>
    <property type="match status" value="1"/>
</dbReference>
<comment type="caution">
    <text evidence="6">The sequence shown here is derived from an EMBL/GenBank/DDBJ whole genome shotgun (WGS) entry which is preliminary data.</text>
</comment>
<accession>A0ABT7DV91</accession>
<evidence type="ECO:0000259" key="5">
    <source>
        <dbReference type="PROSITE" id="PS50931"/>
    </source>
</evidence>
<dbReference type="Pfam" id="PF03466">
    <property type="entry name" value="LysR_substrate"/>
    <property type="match status" value="1"/>
</dbReference>
<evidence type="ECO:0000313" key="6">
    <source>
        <dbReference type="EMBL" id="MDK2123979.1"/>
    </source>
</evidence>
<dbReference type="CDD" id="cd08422">
    <property type="entry name" value="PBP2_CrgA_like"/>
    <property type="match status" value="1"/>
</dbReference>
<comment type="similarity">
    <text evidence="1">Belongs to the LysR transcriptional regulatory family.</text>
</comment>
<dbReference type="InterPro" id="IPR000847">
    <property type="entry name" value="LysR_HTH_N"/>
</dbReference>
<keyword evidence="7" id="KW-1185">Reference proteome</keyword>
<keyword evidence="3" id="KW-0238">DNA-binding</keyword>
<dbReference type="RefSeq" id="WP_284100288.1">
    <property type="nucleotide sequence ID" value="NZ_JARRAF010000007.1"/>
</dbReference>
<organism evidence="6 7">
    <name type="scientific">Parachitinimonas caeni</name>
    <dbReference type="NCBI Taxonomy" id="3031301"/>
    <lineage>
        <taxon>Bacteria</taxon>
        <taxon>Pseudomonadati</taxon>
        <taxon>Pseudomonadota</taxon>
        <taxon>Betaproteobacteria</taxon>
        <taxon>Neisseriales</taxon>
        <taxon>Chitinibacteraceae</taxon>
        <taxon>Parachitinimonas</taxon>
    </lineage>
</organism>
<reference evidence="6" key="1">
    <citation type="submission" date="2023-03" db="EMBL/GenBank/DDBJ databases">
        <title>Chitinimonas shenzhenensis gen. nov., sp. nov., a novel member of family Burkholderiaceae isolated from activated sludge collected in Shen Zhen, China.</title>
        <authorList>
            <person name="Wang X."/>
        </authorList>
    </citation>
    <scope>NUCLEOTIDE SEQUENCE</scope>
    <source>
        <strain evidence="6">DQS-5</strain>
    </source>
</reference>
<dbReference type="Proteomes" id="UP001172778">
    <property type="component" value="Unassembled WGS sequence"/>
</dbReference>
<dbReference type="InterPro" id="IPR036390">
    <property type="entry name" value="WH_DNA-bd_sf"/>
</dbReference>
<dbReference type="Gene3D" id="1.10.10.10">
    <property type="entry name" value="Winged helix-like DNA-binding domain superfamily/Winged helix DNA-binding domain"/>
    <property type="match status" value="1"/>
</dbReference>
<dbReference type="PANTHER" id="PTHR30537:SF10">
    <property type="entry name" value="TRANSCRIPTIONAL REGULATOR-RELATED"/>
    <property type="match status" value="1"/>
</dbReference>
<dbReference type="Gene3D" id="3.40.190.290">
    <property type="match status" value="1"/>
</dbReference>
<dbReference type="SUPFAM" id="SSF53850">
    <property type="entry name" value="Periplasmic binding protein-like II"/>
    <property type="match status" value="1"/>
</dbReference>
<feature type="domain" description="HTH lysR-type" evidence="5">
    <location>
        <begin position="8"/>
        <end position="63"/>
    </location>
</feature>
<dbReference type="InterPro" id="IPR005119">
    <property type="entry name" value="LysR_subst-bd"/>
</dbReference>
<protein>
    <submittedName>
        <fullName evidence="6">LysR family transcriptional regulator</fullName>
    </submittedName>
</protein>
<name>A0ABT7DV91_9NEIS</name>
<dbReference type="InterPro" id="IPR036388">
    <property type="entry name" value="WH-like_DNA-bd_sf"/>
</dbReference>
<keyword evidence="4" id="KW-0804">Transcription</keyword>
<proteinExistence type="inferred from homology"/>
<evidence type="ECO:0000256" key="1">
    <source>
        <dbReference type="ARBA" id="ARBA00009437"/>
    </source>
</evidence>
<dbReference type="PROSITE" id="PS50931">
    <property type="entry name" value="HTH_LYSR"/>
    <property type="match status" value="1"/>
</dbReference>